<accession>A0A2K5MBE0</accession>
<dbReference type="InterPro" id="IPR042185">
    <property type="entry name" value="Serpin_sf_2"/>
</dbReference>
<dbReference type="FunFam" id="3.30.497.10:FF:000034">
    <property type="entry name" value="SERPINH1 isoform 13"/>
    <property type="match status" value="1"/>
</dbReference>
<evidence type="ECO:0000256" key="6">
    <source>
        <dbReference type="ARBA" id="ARBA00023180"/>
    </source>
</evidence>
<comment type="function">
    <text evidence="8">Binds specifically to collagen. Could be involved as a chaperone in the biosynthetic pathway of collagen.</text>
</comment>
<dbReference type="SUPFAM" id="SSF56574">
    <property type="entry name" value="Serpins"/>
    <property type="match status" value="1"/>
</dbReference>
<proteinExistence type="inferred from homology"/>
<dbReference type="PANTHER" id="PTHR11461:SF27">
    <property type="entry name" value="SERPIN H1"/>
    <property type="match status" value="1"/>
</dbReference>
<sequence>MRSLPLLSSFCLLAVALATEVKKPAATAAPGTVEKLNPKAATLAKRSAGPAFSLYQAMAKDQVVENILVSPVEVALSLGLVSLGGQATTVSQAKAVLSTEQLRDEEVHAGEGEPLRSLSNSTARNVTWKLGSRLSVSFADDFVRSSKQLYNCQHSKINFRDKRSALQSINEWATQTTDGKLPEVTKDVDCTDGALLVNAMFFKSHGDEKFYHKMVDNRGFMMTRSYTVVVMMMHQKGLYNYYDKEKEKLQIMEISLASSPSCPTTWKQLKIWIGKMQKAVKHLSGLGLTEAIDKNKANLSHMPRKKDLYLASVFHATAFELDTNGNPFDQDIYGHKELRSPKLFYSDHPFVFLVWDTQSGSLLFTGCPVQPKVDKMRDEL</sequence>
<dbReference type="Proteomes" id="UP000233060">
    <property type="component" value="Unassembled WGS sequence"/>
</dbReference>
<evidence type="ECO:0000259" key="12">
    <source>
        <dbReference type="SMART" id="SM00093"/>
    </source>
</evidence>
<dbReference type="STRING" id="9531.ENSCATP00000022493"/>
<keyword evidence="6" id="KW-0325">Glycoprotein</keyword>
<reference evidence="13" key="1">
    <citation type="submission" date="2025-08" db="UniProtKB">
        <authorList>
            <consortium name="Ensembl"/>
        </authorList>
    </citation>
    <scope>IDENTIFICATION</scope>
</reference>
<dbReference type="InterPro" id="IPR042178">
    <property type="entry name" value="Serpin_sf_1"/>
</dbReference>
<dbReference type="GO" id="GO:0004867">
    <property type="term" value="F:serine-type endopeptidase inhibitor activity"/>
    <property type="evidence" value="ECO:0007669"/>
    <property type="project" value="InterPro"/>
</dbReference>
<evidence type="ECO:0000313" key="13">
    <source>
        <dbReference type="Ensembl" id="ENSCATP00000022493.1"/>
    </source>
</evidence>
<evidence type="ECO:0000256" key="9">
    <source>
        <dbReference type="ARBA" id="ARBA00030441"/>
    </source>
</evidence>
<evidence type="ECO:0000256" key="11">
    <source>
        <dbReference type="SAM" id="SignalP"/>
    </source>
</evidence>
<evidence type="ECO:0000256" key="3">
    <source>
        <dbReference type="ARBA" id="ARBA00013551"/>
    </source>
</evidence>
<evidence type="ECO:0000313" key="14">
    <source>
        <dbReference type="Proteomes" id="UP000233060"/>
    </source>
</evidence>
<evidence type="ECO:0000256" key="8">
    <source>
        <dbReference type="ARBA" id="ARBA00025405"/>
    </source>
</evidence>
<dbReference type="GO" id="GO:0005788">
    <property type="term" value="C:endoplasmic reticulum lumen"/>
    <property type="evidence" value="ECO:0007669"/>
    <property type="project" value="UniProtKB-SubCell"/>
</dbReference>
<dbReference type="AlphaFoldDB" id="A0A2K5MBE0"/>
<name>A0A2K5MBE0_CERAT</name>
<dbReference type="GeneTree" id="ENSGT00940000156163"/>
<dbReference type="Gene3D" id="2.30.39.10">
    <property type="entry name" value="Alpha-1-antitrypsin, domain 1"/>
    <property type="match status" value="2"/>
</dbReference>
<protein>
    <recommendedName>
        <fullName evidence="3">Serpin H1</fullName>
    </recommendedName>
    <alternativeName>
        <fullName evidence="9">Collagen-binding protein</fullName>
    </alternativeName>
</protein>
<dbReference type="PANTHER" id="PTHR11461">
    <property type="entry name" value="SERINE PROTEASE INHIBITOR, SERPIN"/>
    <property type="match status" value="1"/>
</dbReference>
<evidence type="ECO:0000256" key="2">
    <source>
        <dbReference type="ARBA" id="ARBA00009500"/>
    </source>
</evidence>
<organism evidence="13 14">
    <name type="scientific">Cercocebus atys</name>
    <name type="common">Sooty mangabey</name>
    <name type="synonym">Cercocebus torquatus atys</name>
    <dbReference type="NCBI Taxonomy" id="9531"/>
    <lineage>
        <taxon>Eukaryota</taxon>
        <taxon>Metazoa</taxon>
        <taxon>Chordata</taxon>
        <taxon>Craniata</taxon>
        <taxon>Vertebrata</taxon>
        <taxon>Euteleostomi</taxon>
        <taxon>Mammalia</taxon>
        <taxon>Eutheria</taxon>
        <taxon>Euarchontoglires</taxon>
        <taxon>Primates</taxon>
        <taxon>Haplorrhini</taxon>
        <taxon>Catarrhini</taxon>
        <taxon>Cercopithecidae</taxon>
        <taxon>Cercopithecinae</taxon>
        <taxon>Cercocebus</taxon>
    </lineage>
</organism>
<keyword evidence="4 11" id="KW-0732">Signal</keyword>
<dbReference type="GO" id="GO:0030199">
    <property type="term" value="P:collagen fibril organization"/>
    <property type="evidence" value="ECO:0007669"/>
    <property type="project" value="TreeGrafter"/>
</dbReference>
<keyword evidence="5" id="KW-0256">Endoplasmic reticulum</keyword>
<dbReference type="InterPro" id="IPR036186">
    <property type="entry name" value="Serpin_sf"/>
</dbReference>
<dbReference type="Ensembl" id="ENSCATT00000046704.1">
    <property type="protein sequence ID" value="ENSCATP00000022493.1"/>
    <property type="gene ID" value="ENSCATG00000034853.1"/>
</dbReference>
<comment type="subcellular location">
    <subcellularLocation>
        <location evidence="1">Endoplasmic reticulum lumen</location>
    </subcellularLocation>
</comment>
<dbReference type="Pfam" id="PF00079">
    <property type="entry name" value="Serpin"/>
    <property type="match status" value="2"/>
</dbReference>
<keyword evidence="7" id="KW-0143">Chaperone</keyword>
<evidence type="ECO:0000256" key="5">
    <source>
        <dbReference type="ARBA" id="ARBA00022824"/>
    </source>
</evidence>
<comment type="similarity">
    <text evidence="2 10">Belongs to the serpin family.</text>
</comment>
<dbReference type="GO" id="GO:0005615">
    <property type="term" value="C:extracellular space"/>
    <property type="evidence" value="ECO:0007669"/>
    <property type="project" value="InterPro"/>
</dbReference>
<dbReference type="InterPro" id="IPR023796">
    <property type="entry name" value="Serpin_dom"/>
</dbReference>
<evidence type="ECO:0000256" key="10">
    <source>
        <dbReference type="RuleBase" id="RU000411"/>
    </source>
</evidence>
<evidence type="ECO:0000256" key="1">
    <source>
        <dbReference type="ARBA" id="ARBA00004319"/>
    </source>
</evidence>
<feature type="chain" id="PRO_5014444614" description="Serpin H1" evidence="11">
    <location>
        <begin position="19"/>
        <end position="380"/>
    </location>
</feature>
<dbReference type="OMA" id="DEKFHDE"/>
<dbReference type="SMART" id="SM00093">
    <property type="entry name" value="SERPIN"/>
    <property type="match status" value="1"/>
</dbReference>
<dbReference type="Gene3D" id="3.30.497.10">
    <property type="entry name" value="Antithrombin, subunit I, domain 2"/>
    <property type="match status" value="2"/>
</dbReference>
<keyword evidence="14" id="KW-1185">Reference proteome</keyword>
<feature type="domain" description="Serpin" evidence="12">
    <location>
        <begin position="52"/>
        <end position="371"/>
    </location>
</feature>
<feature type="signal peptide" evidence="11">
    <location>
        <begin position="1"/>
        <end position="18"/>
    </location>
</feature>
<evidence type="ECO:0000256" key="7">
    <source>
        <dbReference type="ARBA" id="ARBA00023186"/>
    </source>
</evidence>
<dbReference type="InterPro" id="IPR000215">
    <property type="entry name" value="Serpin_fam"/>
</dbReference>
<reference evidence="13" key="2">
    <citation type="submission" date="2025-09" db="UniProtKB">
        <authorList>
            <consortium name="Ensembl"/>
        </authorList>
    </citation>
    <scope>IDENTIFICATION</scope>
</reference>
<evidence type="ECO:0000256" key="4">
    <source>
        <dbReference type="ARBA" id="ARBA00022729"/>
    </source>
</evidence>